<name>A0A0V1H4I4_9BILA</name>
<keyword evidence="3" id="KW-1185">Reference proteome</keyword>
<evidence type="ECO:0000256" key="1">
    <source>
        <dbReference type="SAM" id="Phobius"/>
    </source>
</evidence>
<evidence type="ECO:0000313" key="3">
    <source>
        <dbReference type="Proteomes" id="UP000055024"/>
    </source>
</evidence>
<feature type="transmembrane region" description="Helical" evidence="1">
    <location>
        <begin position="86"/>
        <end position="104"/>
    </location>
</feature>
<dbReference type="InterPro" id="IPR043504">
    <property type="entry name" value="Peptidase_S1_PA_chymotrypsin"/>
</dbReference>
<dbReference type="Proteomes" id="UP000055024">
    <property type="component" value="Unassembled WGS sequence"/>
</dbReference>
<dbReference type="InterPro" id="IPR009003">
    <property type="entry name" value="Peptidase_S1_PA"/>
</dbReference>
<dbReference type="Gene3D" id="2.40.10.10">
    <property type="entry name" value="Trypsin-like serine proteases"/>
    <property type="match status" value="1"/>
</dbReference>
<protein>
    <submittedName>
        <fullName evidence="2">Uncharacterized protein</fullName>
    </submittedName>
</protein>
<keyword evidence="1" id="KW-0472">Membrane</keyword>
<organism evidence="2 3">
    <name type="scientific">Trichinella zimbabwensis</name>
    <dbReference type="NCBI Taxonomy" id="268475"/>
    <lineage>
        <taxon>Eukaryota</taxon>
        <taxon>Metazoa</taxon>
        <taxon>Ecdysozoa</taxon>
        <taxon>Nematoda</taxon>
        <taxon>Enoplea</taxon>
        <taxon>Dorylaimia</taxon>
        <taxon>Trichinellida</taxon>
        <taxon>Trichinellidae</taxon>
        <taxon>Trichinella</taxon>
    </lineage>
</organism>
<dbReference type="AlphaFoldDB" id="A0A0V1H4I4"/>
<accession>A0A0V1H4I4</accession>
<gene>
    <name evidence="2" type="ORF">T11_12847</name>
</gene>
<evidence type="ECO:0000313" key="2">
    <source>
        <dbReference type="EMBL" id="KRZ05345.1"/>
    </source>
</evidence>
<comment type="caution">
    <text evidence="2">The sequence shown here is derived from an EMBL/GenBank/DDBJ whole genome shotgun (WGS) entry which is preliminary data.</text>
</comment>
<reference evidence="2 3" key="1">
    <citation type="submission" date="2015-01" db="EMBL/GenBank/DDBJ databases">
        <title>Evolution of Trichinella species and genotypes.</title>
        <authorList>
            <person name="Korhonen P.K."/>
            <person name="Edoardo P."/>
            <person name="Giuseppe L.R."/>
            <person name="Gasser R.B."/>
        </authorList>
    </citation>
    <scope>NUCLEOTIDE SEQUENCE [LARGE SCALE GENOMIC DNA]</scope>
    <source>
        <strain evidence="2">ISS1029</strain>
    </source>
</reference>
<keyword evidence="1" id="KW-0812">Transmembrane</keyword>
<dbReference type="EMBL" id="JYDP01000141">
    <property type="protein sequence ID" value="KRZ05345.1"/>
    <property type="molecule type" value="Genomic_DNA"/>
</dbReference>
<dbReference type="OrthoDB" id="5919054at2759"/>
<sequence length="649" mass="72112">MCLFRKDGWFLKLGNEHGVLAIRSEHCTSAEYGNLSSGRQIGTLPSVSESGVRSLSTAKLGSFTDFSGIAIGSIIFKIPRVGECQLRLRILLLLLLIGCIGFIVLGGETILGYFELLMVDEIVSTLLKMVYSSVCSRKLHKNSTNSNTTVCLSCIVTLLHFLICNVLLTQCEITDCGVQIEENSFLLQHIVYFIGIRDGVIFKDCIGTLMPSAPNHTHSDTVITSRYCFTHWETLPLVVIGGEFLEDVLIQGIHMVRMISPFGRAEANAANIPFNFAIIKLSANIPFSSVAIAACLKSDLVINSNTTCYMPNIHDTYLNAFGLPFKMSILHPVESCAQLSSQLKLSPLKHICATFIMPPVLAMSHLLDAFQCGFRFTSLLFHDHLLFFIFGHGSVGIFKDCIGTLMLTNENSTHGDLILTSKYCLDSGVEVTGILLLRSMQNAKVLPSHLNANYVNVHGYGVRKIITPTEKQSWKELKLPYNFALLQLSAMVPISSWITPVCLPSAHIHVPLTSACFLPKTTYHVYSGFTQPFIFVRMPSFWCMARSKEIVLTDGENFCAVLHVTTLQHYNHLLAEINTSLFEGAPLLCLYQDRFYQVGIFDWLKIFRDNSTRPIAVFSSVTAIAPLIEQAIVGNISNEYYSFMSSIDF</sequence>
<dbReference type="SUPFAM" id="SSF50494">
    <property type="entry name" value="Trypsin-like serine proteases"/>
    <property type="match status" value="2"/>
</dbReference>
<proteinExistence type="predicted"/>
<keyword evidence="1" id="KW-1133">Transmembrane helix</keyword>